<dbReference type="InterPro" id="IPR053712">
    <property type="entry name" value="Bac_CellDiv_Activator"/>
</dbReference>
<dbReference type="GO" id="GO:0030428">
    <property type="term" value="C:cell septum"/>
    <property type="evidence" value="ECO:0007669"/>
    <property type="project" value="TreeGrafter"/>
</dbReference>
<dbReference type="PANTHER" id="PTHR34981">
    <property type="entry name" value="CELL DIVISION PROTEIN ZAPA"/>
    <property type="match status" value="1"/>
</dbReference>
<dbReference type="PANTHER" id="PTHR34981:SF1">
    <property type="entry name" value="CELL DIVISION PROTEIN ZAPA"/>
    <property type="match status" value="1"/>
</dbReference>
<name>A0A1F5YFL6_9BACT</name>
<evidence type="ECO:0000256" key="8">
    <source>
        <dbReference type="ARBA" id="ARBA00026068"/>
    </source>
</evidence>
<dbReference type="AlphaFoldDB" id="A0A1F5YFL6"/>
<sequence>MVDDKSNATRVTIFGETYSIRSQAEPAYTIRVAEHIDRTMQTIKNQIGMQDPLKIAILASMSITDELFQMRVTADKKGEELEEKCNSLLNLIDAYLEKQYAAEVLSGS</sequence>
<gene>
    <name evidence="10" type="ORF">A2Z86_08490</name>
</gene>
<evidence type="ECO:0000256" key="1">
    <source>
        <dbReference type="ARBA" id="ARBA00004496"/>
    </source>
</evidence>
<organism evidence="10 11">
    <name type="scientific">Candidatus Glassbacteria bacterium GWA2_58_10</name>
    <dbReference type="NCBI Taxonomy" id="1817865"/>
    <lineage>
        <taxon>Bacteria</taxon>
        <taxon>Candidatus Glassiibacteriota</taxon>
    </lineage>
</organism>
<evidence type="ECO:0000256" key="6">
    <source>
        <dbReference type="ARBA" id="ARBA00023306"/>
    </source>
</evidence>
<keyword evidence="4" id="KW-0132">Cell division</keyword>
<keyword evidence="5" id="KW-0717">Septation</keyword>
<comment type="subunit">
    <text evidence="8">Homodimer. Interacts with FtsZ.</text>
</comment>
<dbReference type="GO" id="GO:0000917">
    <property type="term" value="P:division septum assembly"/>
    <property type="evidence" value="ECO:0007669"/>
    <property type="project" value="UniProtKB-KW"/>
</dbReference>
<evidence type="ECO:0000256" key="7">
    <source>
        <dbReference type="ARBA" id="ARBA00024910"/>
    </source>
</evidence>
<dbReference type="Pfam" id="PF05164">
    <property type="entry name" value="ZapA"/>
    <property type="match status" value="1"/>
</dbReference>
<dbReference type="GO" id="GO:0000921">
    <property type="term" value="P:septin ring assembly"/>
    <property type="evidence" value="ECO:0007669"/>
    <property type="project" value="TreeGrafter"/>
</dbReference>
<evidence type="ECO:0000256" key="4">
    <source>
        <dbReference type="ARBA" id="ARBA00022618"/>
    </source>
</evidence>
<comment type="caution">
    <text evidence="10">The sequence shown here is derived from an EMBL/GenBank/DDBJ whole genome shotgun (WGS) entry which is preliminary data.</text>
</comment>
<proteinExistence type="predicted"/>
<keyword evidence="3" id="KW-0963">Cytoplasm</keyword>
<evidence type="ECO:0000313" key="10">
    <source>
        <dbReference type="EMBL" id="OGF98954.1"/>
    </source>
</evidence>
<dbReference type="GO" id="GO:0005829">
    <property type="term" value="C:cytosol"/>
    <property type="evidence" value="ECO:0007669"/>
    <property type="project" value="TreeGrafter"/>
</dbReference>
<dbReference type="InterPro" id="IPR007838">
    <property type="entry name" value="Cell_div_ZapA-like"/>
</dbReference>
<dbReference type="GO" id="GO:0043093">
    <property type="term" value="P:FtsZ-dependent cytokinesis"/>
    <property type="evidence" value="ECO:0007669"/>
    <property type="project" value="TreeGrafter"/>
</dbReference>
<dbReference type="InterPro" id="IPR036192">
    <property type="entry name" value="Cell_div_ZapA-like_sf"/>
</dbReference>
<reference evidence="10 11" key="1">
    <citation type="journal article" date="2016" name="Nat. Commun.">
        <title>Thousands of microbial genomes shed light on interconnected biogeochemical processes in an aquifer system.</title>
        <authorList>
            <person name="Anantharaman K."/>
            <person name="Brown C.T."/>
            <person name="Hug L.A."/>
            <person name="Sharon I."/>
            <person name="Castelle C.J."/>
            <person name="Probst A.J."/>
            <person name="Thomas B.C."/>
            <person name="Singh A."/>
            <person name="Wilkins M.J."/>
            <person name="Karaoz U."/>
            <person name="Brodie E.L."/>
            <person name="Williams K.H."/>
            <person name="Hubbard S.S."/>
            <person name="Banfield J.F."/>
        </authorList>
    </citation>
    <scope>NUCLEOTIDE SEQUENCE [LARGE SCALE GENOMIC DNA]</scope>
</reference>
<dbReference type="Gene3D" id="6.10.250.790">
    <property type="match status" value="1"/>
</dbReference>
<evidence type="ECO:0000313" key="11">
    <source>
        <dbReference type="Proteomes" id="UP000176992"/>
    </source>
</evidence>
<comment type="function">
    <text evidence="7">Activator of cell division through the inhibition of FtsZ GTPase activity, therefore promoting FtsZ assembly into bundles of protofilaments necessary for the formation of the division Z ring. It is recruited early at mid-cell but it is not essential for cell division.</text>
</comment>
<dbReference type="Proteomes" id="UP000176992">
    <property type="component" value="Unassembled WGS sequence"/>
</dbReference>
<evidence type="ECO:0000256" key="2">
    <source>
        <dbReference type="ARBA" id="ARBA00015195"/>
    </source>
</evidence>
<accession>A0A1F5YFL6</accession>
<evidence type="ECO:0000256" key="5">
    <source>
        <dbReference type="ARBA" id="ARBA00023210"/>
    </source>
</evidence>
<dbReference type="SUPFAM" id="SSF102829">
    <property type="entry name" value="Cell division protein ZapA-like"/>
    <property type="match status" value="1"/>
</dbReference>
<protein>
    <recommendedName>
        <fullName evidence="2">Cell division protein ZapA</fullName>
    </recommendedName>
    <alternativeName>
        <fullName evidence="9">Z ring-associated protein ZapA</fullName>
    </alternativeName>
</protein>
<dbReference type="GO" id="GO:0032153">
    <property type="term" value="C:cell division site"/>
    <property type="evidence" value="ECO:0007669"/>
    <property type="project" value="TreeGrafter"/>
</dbReference>
<dbReference type="EMBL" id="MFIV01000053">
    <property type="protein sequence ID" value="OGF98954.1"/>
    <property type="molecule type" value="Genomic_DNA"/>
</dbReference>
<evidence type="ECO:0000256" key="3">
    <source>
        <dbReference type="ARBA" id="ARBA00022490"/>
    </source>
</evidence>
<keyword evidence="6" id="KW-0131">Cell cycle</keyword>
<comment type="subcellular location">
    <subcellularLocation>
        <location evidence="1">Cytoplasm</location>
    </subcellularLocation>
</comment>
<evidence type="ECO:0000256" key="9">
    <source>
        <dbReference type="ARBA" id="ARBA00033158"/>
    </source>
</evidence>